<proteinExistence type="predicted"/>
<feature type="transmembrane region" description="Helical" evidence="5">
    <location>
        <begin position="167"/>
        <end position="187"/>
    </location>
</feature>
<dbReference type="Proteomes" id="UP000001424">
    <property type="component" value="Chromosome"/>
</dbReference>
<feature type="transmembrane region" description="Helical" evidence="5">
    <location>
        <begin position="80"/>
        <end position="102"/>
    </location>
</feature>
<dbReference type="EMBL" id="AE016825">
    <property type="protein sequence ID" value="AAQ59934.1"/>
    <property type="molecule type" value="Genomic_DNA"/>
</dbReference>
<evidence type="ECO:0000256" key="5">
    <source>
        <dbReference type="SAM" id="Phobius"/>
    </source>
</evidence>
<dbReference type="GO" id="GO:0022857">
    <property type="term" value="F:transmembrane transporter activity"/>
    <property type="evidence" value="ECO:0007669"/>
    <property type="project" value="InterPro"/>
</dbReference>
<sequence length="434" mass="45664">MATLRAITARCTAWRPRRATEDTIRVSIALACGKLYMVPSRYRILCIYGAMLAMTQYQWMRFAPITDLVASAYDVSYGQVGALSLAVTALALPLALPSGGLVDRWSVRACLRTTAAAMLLAALIRVAQPQYVFLLAGQLLFGFVQPLTMSLLVKLMLVWFPVNERDTVSALSSMVIFLGIGAAFILVPLTEPGNVAGSLWLDVAFFGALALLTFALVPHDRSPAGLDAMPEPVGRSLWADGLALLRMPSFMAVLMMIFLTNGYFSAITTWLEPILARSGVHAQTSGLVVVFMLAGGVVGAALIMALVRAGATAGRVLSGAALAAGLGTLCLFYSRWFPLLALAGLVIGAALLSPLPLLLGRVASIAGPRRSGMATAIFWLAGNIGATLMIAALGSAVDDGDWQNAAVLLCLLLLAQVATSLLGFRPVPAAAARA</sequence>
<evidence type="ECO:0000256" key="3">
    <source>
        <dbReference type="ARBA" id="ARBA00022989"/>
    </source>
</evidence>
<feature type="transmembrane region" description="Helical" evidence="5">
    <location>
        <begin position="139"/>
        <end position="160"/>
    </location>
</feature>
<evidence type="ECO:0008006" key="8">
    <source>
        <dbReference type="Google" id="ProtNLM"/>
    </source>
</evidence>
<evidence type="ECO:0000256" key="2">
    <source>
        <dbReference type="ARBA" id="ARBA00022692"/>
    </source>
</evidence>
<dbReference type="STRING" id="243365.CV_2262"/>
<feature type="transmembrane region" description="Helical" evidence="5">
    <location>
        <begin position="316"/>
        <end position="334"/>
    </location>
</feature>
<keyword evidence="4 5" id="KW-0472">Membrane</keyword>
<comment type="subcellular location">
    <subcellularLocation>
        <location evidence="1">Membrane</location>
        <topology evidence="1">Multi-pass membrane protein</topology>
    </subcellularLocation>
</comment>
<keyword evidence="7" id="KW-1185">Reference proteome</keyword>
<dbReference type="AlphaFoldDB" id="Q7NVT0"/>
<dbReference type="InterPro" id="IPR049680">
    <property type="entry name" value="FLVCR1-2_SLC49-like"/>
</dbReference>
<feature type="transmembrane region" description="Helical" evidence="5">
    <location>
        <begin position="284"/>
        <end position="307"/>
    </location>
</feature>
<organism evidence="6 7">
    <name type="scientific">Chromobacterium violaceum (strain ATCC 12472 / DSM 30191 / JCM 1249 / CCUG 213 / NBRC 12614 / NCIMB 9131 / NCTC 9757 / MK)</name>
    <dbReference type="NCBI Taxonomy" id="243365"/>
    <lineage>
        <taxon>Bacteria</taxon>
        <taxon>Pseudomonadati</taxon>
        <taxon>Pseudomonadota</taxon>
        <taxon>Betaproteobacteria</taxon>
        <taxon>Neisseriales</taxon>
        <taxon>Chromobacteriaceae</taxon>
        <taxon>Chromobacterium</taxon>
    </lineage>
</organism>
<dbReference type="GO" id="GO:0016020">
    <property type="term" value="C:membrane"/>
    <property type="evidence" value="ECO:0007669"/>
    <property type="project" value="UniProtKB-SubCell"/>
</dbReference>
<feature type="transmembrane region" description="Helical" evidence="5">
    <location>
        <begin position="237"/>
        <end position="264"/>
    </location>
</feature>
<dbReference type="SUPFAM" id="SSF103473">
    <property type="entry name" value="MFS general substrate transporter"/>
    <property type="match status" value="1"/>
</dbReference>
<keyword evidence="2 5" id="KW-0812">Transmembrane</keyword>
<dbReference type="InterPro" id="IPR036259">
    <property type="entry name" value="MFS_trans_sf"/>
</dbReference>
<gene>
    <name evidence="6" type="ordered locus">CV_2262</name>
</gene>
<evidence type="ECO:0000256" key="4">
    <source>
        <dbReference type="ARBA" id="ARBA00023136"/>
    </source>
</evidence>
<dbReference type="PANTHER" id="PTHR10924:SF6">
    <property type="entry name" value="SOLUTE CARRIER FAMILY 49 MEMBER A3"/>
    <property type="match status" value="1"/>
</dbReference>
<dbReference type="HOGENOM" id="CLU_660335_0_0_4"/>
<accession>Q7NVT0</accession>
<evidence type="ECO:0000313" key="7">
    <source>
        <dbReference type="Proteomes" id="UP000001424"/>
    </source>
</evidence>
<feature type="transmembrane region" description="Helical" evidence="5">
    <location>
        <begin position="199"/>
        <end position="217"/>
    </location>
</feature>
<dbReference type="Gene3D" id="1.20.1250.20">
    <property type="entry name" value="MFS general substrate transporter like domains"/>
    <property type="match status" value="1"/>
</dbReference>
<dbReference type="eggNOG" id="COG2814">
    <property type="taxonomic scope" value="Bacteria"/>
</dbReference>
<dbReference type="PANTHER" id="PTHR10924">
    <property type="entry name" value="MAJOR FACILITATOR SUPERFAMILY PROTEIN-RELATED"/>
    <property type="match status" value="1"/>
</dbReference>
<evidence type="ECO:0000256" key="1">
    <source>
        <dbReference type="ARBA" id="ARBA00004141"/>
    </source>
</evidence>
<feature type="transmembrane region" description="Helical" evidence="5">
    <location>
        <begin position="405"/>
        <end position="424"/>
    </location>
</feature>
<evidence type="ECO:0000313" key="6">
    <source>
        <dbReference type="EMBL" id="AAQ59934.1"/>
    </source>
</evidence>
<feature type="transmembrane region" description="Helical" evidence="5">
    <location>
        <begin position="42"/>
        <end position="60"/>
    </location>
</feature>
<protein>
    <recommendedName>
        <fullName evidence="8">MFS transporter</fullName>
    </recommendedName>
</protein>
<keyword evidence="3 5" id="KW-1133">Transmembrane helix</keyword>
<dbReference type="InterPro" id="IPR011701">
    <property type="entry name" value="MFS"/>
</dbReference>
<dbReference type="KEGG" id="cvi:CV_2262"/>
<dbReference type="Pfam" id="PF07690">
    <property type="entry name" value="MFS_1"/>
    <property type="match status" value="1"/>
</dbReference>
<reference evidence="6 7" key="1">
    <citation type="journal article" date="2003" name="Proc. Natl. Acad. Sci. U.S.A.">
        <title>The complete genome sequence of Chromobacterium violaceum reveals remarkable and exploitable bacterial adaptability.</title>
        <authorList>
            <person name="Vasconcelos A.T.R."/>
            <person name="de Almeida D.F."/>
            <person name="Almeida F.C."/>
            <person name="de Almeida L.G.P."/>
            <person name="de Almeida R."/>
            <person name="Goncalves J.A.A."/>
            <person name="Andrade E.M."/>
            <person name="Antonio R.V."/>
            <person name="Araripe J."/>
            <person name="de Araujo M.F.F."/>
            <person name="Filho S.A."/>
            <person name="Azevedo V."/>
            <person name="Batista A.J."/>
            <person name="Bataus L.A.M."/>
            <person name="Batista J.S."/>
            <person name="Belo A."/>
            <person name="vander Berg C."/>
            <person name="Blamey J."/>
            <person name="Bogo M."/>
            <person name="Bonato S."/>
            <person name="Bordignon J."/>
            <person name="Brito C.A."/>
            <person name="Brocchi M."/>
            <person name="Burity H.A."/>
            <person name="Camargo A.A."/>
            <person name="Cardoso D.D.P."/>
            <person name="Carneiro N.P."/>
            <person name="Carraro D.M."/>
            <person name="Carvalho C.M.B."/>
            <person name="Cascardo J.C.M."/>
            <person name="Cavada B.S."/>
            <person name="Chueire L.M.O."/>
            <person name="Pasa T.B.C."/>
            <person name="Duran N."/>
            <person name="Fagundes N."/>
            <person name="Falcao C.L."/>
            <person name="Fantinatti F."/>
            <person name="Farias I.P."/>
            <person name="Felipe M.S.S."/>
            <person name="Ferrari L.P."/>
            <person name="Ferro J.A."/>
            <person name="Ferro M.I.T."/>
            <person name="Franco G.R."/>
            <person name="Freitas N.S.A."/>
            <person name="Furlan L.R."/>
            <person name="Gazzinelli R.T."/>
            <person name="Gomes E.A."/>
            <person name="Goncalves P.R."/>
            <person name="Grangeiro T.B."/>
            <person name="Grattapaglia D."/>
            <person name="Grisard E.C."/>
            <person name="Guimaraes C.T."/>
            <person name="Hanna E.S."/>
            <person name="Hungria M."/>
            <person name="Jardim S.N."/>
            <person name="Laurino J."/>
            <person name="Leoi L.C.T."/>
            <person name="Fassarella L."/>
            <person name="Lima A."/>
            <person name="Loureiro M.F."/>
            <person name="Lyra M.C.P."/>
            <person name="Macedo M."/>
            <person name="Madeira H.M.F."/>
            <person name="Manfio G.P."/>
            <person name="Maranhao A.Q."/>
            <person name="Martins W.S."/>
            <person name="di Mauro S.M.Z."/>
            <person name="de Medeiros S.R.B."/>
            <person name="Meissner R.D.V."/>
            <person name="Menck C.F.M."/>
            <person name="Moreira M.A.M."/>
            <person name="Nascimento F.F."/>
            <person name="Nicolas M.F."/>
            <person name="Oliveira J.G."/>
            <person name="Oliveira S.C."/>
            <person name="Paixao R.F.C."/>
            <person name="Parente J.A."/>
            <person name="Pedrosa F.O."/>
            <person name="Pena S.J.D."/>
            <person name="Perreira J.O."/>
            <person name="Perreira M."/>
            <person name="Pinto L.S.R.C."/>
            <person name="Pinto L.S."/>
            <person name="Porto J.I.R."/>
            <person name="Potrich D.P."/>
            <person name="Neto C.E.R."/>
            <person name="Reis A.M.M."/>
            <person name="Rigo L.U."/>
            <person name="Rondinelli E."/>
            <person name="dos Santos E.B.P."/>
            <person name="Santos F.R."/>
            <person name="Schneider M.P.C."/>
            <person name="Seuanez H.N."/>
            <person name="Silva A.M.R."/>
            <person name="da Silva A.L.C."/>
            <person name="Silva D.W."/>
            <person name="Silva R."/>
            <person name="Simoes I.C."/>
            <person name="Simon D."/>
            <person name="Soares C.M.A."/>
            <person name="Soares R.B.A."/>
            <person name="Souza E.M."/>
            <person name="Souza K.R.L."/>
            <person name="Souza R.C."/>
            <person name="Steffens M.B.R."/>
            <person name="Steindel M."/>
            <person name="Teixeira S.R."/>
            <person name="Urmenyi T."/>
            <person name="Vettore A."/>
            <person name="Wassem R."/>
            <person name="Zaha A."/>
            <person name="Simpson A.J.G."/>
        </authorList>
    </citation>
    <scope>NUCLEOTIDE SEQUENCE [LARGE SCALE GENOMIC DNA]</scope>
    <source>
        <strain evidence="7">ATCC 12472 / DSM 30191 / JCM 1249 / NBRC 12614 / NCIMB 9131 / NCTC 9757</strain>
    </source>
</reference>
<name>Q7NVT0_CHRVO</name>
<feature type="transmembrane region" description="Helical" evidence="5">
    <location>
        <begin position="372"/>
        <end position="393"/>
    </location>
</feature>
<feature type="transmembrane region" description="Helical" evidence="5">
    <location>
        <begin position="340"/>
        <end position="360"/>
    </location>
</feature>